<proteinExistence type="predicted"/>
<dbReference type="RefSeq" id="WP_087997957.1">
    <property type="nucleotide sequence ID" value="NZ_BMHB01000001.1"/>
</dbReference>
<dbReference type="OrthoDB" id="2600338at2"/>
<gene>
    <name evidence="1" type="ORF">GCM10007380_15560</name>
</gene>
<organism evidence="1 2">
    <name type="scientific">Gottfriedia solisilvae</name>
    <dbReference type="NCBI Taxonomy" id="1516104"/>
    <lineage>
        <taxon>Bacteria</taxon>
        <taxon>Bacillati</taxon>
        <taxon>Bacillota</taxon>
        <taxon>Bacilli</taxon>
        <taxon>Bacillales</taxon>
        <taxon>Bacillaceae</taxon>
        <taxon>Gottfriedia</taxon>
    </lineage>
</organism>
<dbReference type="EMBL" id="BMHB01000001">
    <property type="protein sequence ID" value="GGI12967.1"/>
    <property type="molecule type" value="Genomic_DNA"/>
</dbReference>
<name>A0A8J3EXA9_9BACI</name>
<evidence type="ECO:0000313" key="1">
    <source>
        <dbReference type="EMBL" id="GGI12967.1"/>
    </source>
</evidence>
<dbReference type="Proteomes" id="UP000626244">
    <property type="component" value="Unassembled WGS sequence"/>
</dbReference>
<comment type="caution">
    <text evidence="1">The sequence shown here is derived from an EMBL/GenBank/DDBJ whole genome shotgun (WGS) entry which is preliminary data.</text>
</comment>
<reference evidence="2" key="1">
    <citation type="journal article" date="2019" name="Int. J. Syst. Evol. Microbiol.">
        <title>The Global Catalogue of Microorganisms (GCM) 10K type strain sequencing project: providing services to taxonomists for standard genome sequencing and annotation.</title>
        <authorList>
            <consortium name="The Broad Institute Genomics Platform"/>
            <consortium name="The Broad Institute Genome Sequencing Center for Infectious Disease"/>
            <person name="Wu L."/>
            <person name="Ma J."/>
        </authorList>
    </citation>
    <scope>NUCLEOTIDE SEQUENCE [LARGE SCALE GENOMIC DNA]</scope>
    <source>
        <strain evidence="2">CGMCC 1.14993</strain>
    </source>
</reference>
<protein>
    <submittedName>
        <fullName evidence="1">Uncharacterized protein</fullName>
    </submittedName>
</protein>
<accession>A0A8J3EXA9</accession>
<sequence length="151" mass="17070">MDYAFKAVTIYVDSKDNLFTVPNGISEKYGGASMEIDKIRSLDSPYTDNQIEELLKDALSLCFSLNPNEEDTSLTPIEKFLGVKGYAKAVKDKKLIVLNWNIDEGYYITPTEKLPRKGYAHLKKYRINLGLELMKGELAKAVRDAIQLSKI</sequence>
<keyword evidence="2" id="KW-1185">Reference proteome</keyword>
<dbReference type="AlphaFoldDB" id="A0A8J3EXA9"/>
<evidence type="ECO:0000313" key="2">
    <source>
        <dbReference type="Proteomes" id="UP000626244"/>
    </source>
</evidence>